<proteinExistence type="predicted"/>
<evidence type="ECO:0000313" key="3">
    <source>
        <dbReference type="EMBL" id="MBM6857751.1"/>
    </source>
</evidence>
<evidence type="ECO:0000259" key="2">
    <source>
        <dbReference type="Pfam" id="PF08707"/>
    </source>
</evidence>
<dbReference type="Pfam" id="PF13148">
    <property type="entry name" value="DUF3987"/>
    <property type="match status" value="1"/>
</dbReference>
<dbReference type="InterPro" id="IPR025048">
    <property type="entry name" value="DUF3987"/>
</dbReference>
<dbReference type="RefSeq" id="WP_204971939.1">
    <property type="nucleotide sequence ID" value="NZ_JAAZTS010000012.1"/>
</dbReference>
<organism evidence="3 4">
    <name type="scientific">Caecibacteroides pullorum</name>
    <dbReference type="NCBI Taxonomy" id="2725562"/>
    <lineage>
        <taxon>Bacteria</taxon>
        <taxon>Pseudomonadati</taxon>
        <taxon>Bacteroidota</taxon>
        <taxon>Bacteroidia</taxon>
        <taxon>Bacteroidales</taxon>
        <taxon>Bacteroidaceae</taxon>
        <taxon>Caecibacteroides</taxon>
    </lineage>
</organism>
<comment type="caution">
    <text evidence="3">The sequence shown here is derived from an EMBL/GenBank/DDBJ whole genome shotgun (WGS) entry which is preliminary data.</text>
</comment>
<evidence type="ECO:0000256" key="1">
    <source>
        <dbReference type="SAM" id="MobiDB-lite"/>
    </source>
</evidence>
<name>A0AA40ZUD0_9BACT</name>
<dbReference type="Proteomes" id="UP000698924">
    <property type="component" value="Unassembled WGS sequence"/>
</dbReference>
<sequence>MDSIESLQRLVDAVEKAGANIAPTYQEYMPLAFAVANSCGEEGRSYFHRLCRLSDKYRPTEADRLYDRALKDGRRQNSLGTVWHLAELAGVKPDPKLANLQASEAPRTHPRACAEGSGAETATTGEADSLPCFPDYEWPGFLRQMVDCGDTAAQRDVLLLGGLTVIGATVNKLLCIPYGRKLKYPCLQTFVIAPPASGKGVVAWTRRLAEPVHDTCLTAYRQAMEAYRREHAQWECLGKEKGKTDEPQKPALKLFIIPGNNSGTGVVENLIDADGVGLICEAEADTVSSSIGADYGHWSDTLRNCFDHERLAFNRRTNHEYRECRMSLLSVLLSGTPAQVQPLIPSAENGLFSRQVFYNMPPICEWVDQFDTDGADYDRRFADWGRQWERVLRAVRGAVGSICFELDEAQRRRFNERLARLFSQAGMAHGDTMKSSVARIAINLCRLMSLVALLRALDPLLSAGEEAEDLSALGAGDLTRRLLGCPGLRPCDDVPRENVADGVVSRLLLTVGAADFEAVLALADPLYRHACHVLSFLPAADVRPAPAAGPEILFDYLPRQFTRQEALEEAVRREISPNTLDSLLKRFTDRGLLQKTGRGAYAFCSHVRTRGRG</sequence>
<protein>
    <submittedName>
        <fullName evidence="3">DUF3987 domain-containing protein</fullName>
    </submittedName>
</protein>
<feature type="region of interest" description="Disordered" evidence="1">
    <location>
        <begin position="103"/>
        <end position="124"/>
    </location>
</feature>
<dbReference type="Pfam" id="PF08707">
    <property type="entry name" value="PriCT_2"/>
    <property type="match status" value="1"/>
</dbReference>
<dbReference type="EMBL" id="JACJMO010000011">
    <property type="protein sequence ID" value="MBM6857751.1"/>
    <property type="molecule type" value="Genomic_DNA"/>
</dbReference>
<dbReference type="AlphaFoldDB" id="A0AA40ZUD0"/>
<dbReference type="GO" id="GO:0016817">
    <property type="term" value="F:hydrolase activity, acting on acid anhydrides"/>
    <property type="evidence" value="ECO:0007669"/>
    <property type="project" value="InterPro"/>
</dbReference>
<feature type="domain" description="Primase C-terminal 2" evidence="2">
    <location>
        <begin position="12"/>
        <end position="86"/>
    </location>
</feature>
<keyword evidence="4" id="KW-1185">Reference proteome</keyword>
<dbReference type="InterPro" id="IPR014819">
    <property type="entry name" value="PriCT_2"/>
</dbReference>
<accession>A0AA40ZUD0</accession>
<evidence type="ECO:0000313" key="4">
    <source>
        <dbReference type="Proteomes" id="UP000698924"/>
    </source>
</evidence>
<gene>
    <name evidence="3" type="ORF">H6D15_09095</name>
</gene>
<reference evidence="3 4" key="1">
    <citation type="journal article" date="2021" name="Sci. Rep.">
        <title>The distribution of antibiotic resistance genes in chicken gut microbiota commensals.</title>
        <authorList>
            <person name="Juricova H."/>
            <person name="Matiasovicova J."/>
            <person name="Kubasova T."/>
            <person name="Cejkova D."/>
            <person name="Rychlik I."/>
        </authorList>
    </citation>
    <scope>NUCLEOTIDE SEQUENCE [LARGE SCALE GENOMIC DNA]</scope>
    <source>
        <strain evidence="3 4">An421</strain>
    </source>
</reference>